<reference evidence="4" key="1">
    <citation type="submission" date="2025-08" db="UniProtKB">
        <authorList>
            <consortium name="RefSeq"/>
        </authorList>
    </citation>
    <scope>IDENTIFICATION</scope>
    <source>
        <strain evidence="4">MV-25-SWS-2005</strain>
        <tissue evidence="4">Whole body</tissue>
    </source>
</reference>
<dbReference type="RefSeq" id="XP_033237648.1">
    <property type="nucleotide sequence ID" value="XM_033381757.1"/>
</dbReference>
<accession>A0A6I8W2X9</accession>
<dbReference type="Pfam" id="PF00160">
    <property type="entry name" value="Pro_isomerase"/>
    <property type="match status" value="1"/>
</dbReference>
<dbReference type="SUPFAM" id="SSF50891">
    <property type="entry name" value="Cyclophilin-like"/>
    <property type="match status" value="1"/>
</dbReference>
<organism evidence="3 4">
    <name type="scientific">Drosophila pseudoobscura pseudoobscura</name>
    <name type="common">Fruit fly</name>
    <dbReference type="NCBI Taxonomy" id="46245"/>
    <lineage>
        <taxon>Eukaryota</taxon>
        <taxon>Metazoa</taxon>
        <taxon>Ecdysozoa</taxon>
        <taxon>Arthropoda</taxon>
        <taxon>Hexapoda</taxon>
        <taxon>Insecta</taxon>
        <taxon>Pterygota</taxon>
        <taxon>Neoptera</taxon>
        <taxon>Endopterygota</taxon>
        <taxon>Diptera</taxon>
        <taxon>Brachycera</taxon>
        <taxon>Muscomorpha</taxon>
        <taxon>Ephydroidea</taxon>
        <taxon>Drosophilidae</taxon>
        <taxon>Drosophila</taxon>
        <taxon>Sophophora</taxon>
    </lineage>
</organism>
<keyword evidence="3" id="KW-1185">Reference proteome</keyword>
<proteinExistence type="inferred from homology"/>
<dbReference type="KEGG" id="dpo:117184427"/>
<dbReference type="PROSITE" id="PS50072">
    <property type="entry name" value="CSA_PPIASE_2"/>
    <property type="match status" value="1"/>
</dbReference>
<dbReference type="InterPro" id="IPR029488">
    <property type="entry name" value="Hmw/CFAP97"/>
</dbReference>
<evidence type="ECO:0000313" key="3">
    <source>
        <dbReference type="Proteomes" id="UP000001819"/>
    </source>
</evidence>
<evidence type="ECO:0000259" key="2">
    <source>
        <dbReference type="PROSITE" id="PS50072"/>
    </source>
</evidence>
<dbReference type="InterPro" id="IPR029000">
    <property type="entry name" value="Cyclophilin-like_dom_sf"/>
</dbReference>
<dbReference type="InterPro" id="IPR002130">
    <property type="entry name" value="Cyclophilin-type_PPIase_dom"/>
</dbReference>
<dbReference type="GO" id="GO:0003755">
    <property type="term" value="F:peptidyl-prolyl cis-trans isomerase activity"/>
    <property type="evidence" value="ECO:0007669"/>
    <property type="project" value="InterPro"/>
</dbReference>
<feature type="domain" description="PPIase cyclophilin-type" evidence="2">
    <location>
        <begin position="244"/>
        <end position="396"/>
    </location>
</feature>
<comment type="similarity">
    <text evidence="1">Belongs to the CFAP97 family.</text>
</comment>
<dbReference type="Pfam" id="PF13879">
    <property type="entry name" value="Hmw_CFAP97"/>
    <property type="match status" value="1"/>
</dbReference>
<name>A0A6I8W2X9_DROPS</name>
<dbReference type="Proteomes" id="UP000001819">
    <property type="component" value="Chromosome X"/>
</dbReference>
<protein>
    <recommendedName>
        <fullName evidence="2">PPIase cyclophilin-type domain-containing protein</fullName>
    </recommendedName>
</protein>
<sequence length="397" mass="45915">MERAVSLPEFQMSAPTNIKTRLQSQIVAKKLLYSRQARKLLPAQRMPTDAEFRRLMKEVYSDRSQFRDCKGKPLGNMVSIYNKLVEMRQAQLDRKHLRSIKSVINTRLPNPHSSLILERSSLLENLQKKQIIFRDNLALLRRINRTQRLHGAVDCFNTTFQRYSLLKHNKLKQAERLSRDNRDLGCRLAMVKSKVDTHNPWVPPLPPIERKASQQTLVKYTPFLPAPQAGQIDPHTLLRPVLYYDLVVGNNQPLGRIAIQLYTEVSPEVVLELVRLATYNDVRGHRFLRIFAELWMEGELVLGSSDALRHHHSIRQSQLDHTRLTGFLSYPWEYHHHFPQGLLNYTISFKPLAVVTLRRVVFGRVFGGHRVLQLCQAYGTKNGKPKSRVTIAQCGLL</sequence>
<evidence type="ECO:0000256" key="1">
    <source>
        <dbReference type="ARBA" id="ARBA00008315"/>
    </source>
</evidence>
<dbReference type="Gene3D" id="2.40.100.10">
    <property type="entry name" value="Cyclophilin-like"/>
    <property type="match status" value="1"/>
</dbReference>
<dbReference type="AlphaFoldDB" id="A0A6I8W2X9"/>
<dbReference type="InParanoid" id="A0A6I8W2X9"/>
<gene>
    <name evidence="4" type="primary">LOC117184427</name>
</gene>
<evidence type="ECO:0000313" key="4">
    <source>
        <dbReference type="RefSeq" id="XP_033237648.1"/>
    </source>
</evidence>